<evidence type="ECO:0000256" key="1">
    <source>
        <dbReference type="ARBA" id="ARBA00000085"/>
    </source>
</evidence>
<dbReference type="EMBL" id="JAKKOR010000013">
    <property type="protein sequence ID" value="MCF8590287.1"/>
    <property type="molecule type" value="Genomic_DNA"/>
</dbReference>
<dbReference type="InterPro" id="IPR003660">
    <property type="entry name" value="HAMP_dom"/>
</dbReference>
<dbReference type="RefSeq" id="WP_236999483.1">
    <property type="nucleotide sequence ID" value="NZ_JAKKOR010000013.1"/>
</dbReference>
<comment type="subcellular location">
    <subcellularLocation>
        <location evidence="4">Cell membrane</location>
    </subcellularLocation>
</comment>
<evidence type="ECO:0000256" key="14">
    <source>
        <dbReference type="ARBA" id="ARBA00022912"/>
    </source>
</evidence>
<dbReference type="InterPro" id="IPR003594">
    <property type="entry name" value="HATPase_dom"/>
</dbReference>
<protein>
    <recommendedName>
        <fullName evidence="19">Signal transduction histidine-protein kinase/phosphatase MprB</fullName>
        <ecNumber evidence="5">2.7.13.3</ecNumber>
    </recommendedName>
    <alternativeName>
        <fullName evidence="20">Mycobacterial persistence regulator B</fullName>
    </alternativeName>
</protein>
<evidence type="ECO:0000256" key="20">
    <source>
        <dbReference type="ARBA" id="ARBA00041776"/>
    </source>
</evidence>
<dbReference type="Pfam" id="PF02518">
    <property type="entry name" value="HATPase_c"/>
    <property type="match status" value="1"/>
</dbReference>
<evidence type="ECO:0000256" key="21">
    <source>
        <dbReference type="SAM" id="Phobius"/>
    </source>
</evidence>
<dbReference type="InterPro" id="IPR036097">
    <property type="entry name" value="HisK_dim/P_sf"/>
</dbReference>
<dbReference type="InterPro" id="IPR005467">
    <property type="entry name" value="His_kinase_dom"/>
</dbReference>
<evidence type="ECO:0000256" key="6">
    <source>
        <dbReference type="ARBA" id="ARBA00022553"/>
    </source>
</evidence>
<evidence type="ECO:0000259" key="23">
    <source>
        <dbReference type="PROSITE" id="PS50885"/>
    </source>
</evidence>
<accession>A0ABS9IXH7</accession>
<dbReference type="GO" id="GO:0016301">
    <property type="term" value="F:kinase activity"/>
    <property type="evidence" value="ECO:0007669"/>
    <property type="project" value="UniProtKB-KW"/>
</dbReference>
<dbReference type="Gene3D" id="1.10.287.130">
    <property type="match status" value="1"/>
</dbReference>
<evidence type="ECO:0000313" key="24">
    <source>
        <dbReference type="EMBL" id="MCF8590287.1"/>
    </source>
</evidence>
<dbReference type="PROSITE" id="PS50885">
    <property type="entry name" value="HAMP"/>
    <property type="match status" value="1"/>
</dbReference>
<evidence type="ECO:0000256" key="4">
    <source>
        <dbReference type="ARBA" id="ARBA00004236"/>
    </source>
</evidence>
<dbReference type="PANTHER" id="PTHR44936:SF9">
    <property type="entry name" value="SENSOR PROTEIN CREC"/>
    <property type="match status" value="1"/>
</dbReference>
<evidence type="ECO:0000259" key="22">
    <source>
        <dbReference type="PROSITE" id="PS50109"/>
    </source>
</evidence>
<evidence type="ECO:0000256" key="2">
    <source>
        <dbReference type="ARBA" id="ARBA00001936"/>
    </source>
</evidence>
<keyword evidence="16" id="KW-0902">Two-component regulatory system</keyword>
<organism evidence="24 25">
    <name type="scientific">Gordonia liuliyuniae</name>
    <dbReference type="NCBI Taxonomy" id="2911517"/>
    <lineage>
        <taxon>Bacteria</taxon>
        <taxon>Bacillati</taxon>
        <taxon>Actinomycetota</taxon>
        <taxon>Actinomycetes</taxon>
        <taxon>Mycobacteriales</taxon>
        <taxon>Gordoniaceae</taxon>
        <taxon>Gordonia</taxon>
    </lineage>
</organism>
<feature type="domain" description="Histidine kinase" evidence="22">
    <location>
        <begin position="222"/>
        <end position="424"/>
    </location>
</feature>
<dbReference type="InterPro" id="IPR050980">
    <property type="entry name" value="2C_sensor_his_kinase"/>
</dbReference>
<evidence type="ECO:0000256" key="15">
    <source>
        <dbReference type="ARBA" id="ARBA00022989"/>
    </source>
</evidence>
<sequence>MRNRILKMMIVTVALMGLLLGVPLTILSVQAMSREARQNLSESLKRISEYVLSEETGGHDVPLTDLDLDQFRLLVPSDGRLSLDVDADRPDGTVMSVHREIGAEQHADTIAESVSLGPQARMTLEIPEENVRPRQLVAVGVLFLVITGSVAGGAIVAVVTARRLSEPLTAVAARAGAMARGDFSSEWPSYGIDELDRVAEALADANREIVLRLEREGEIVGDVSHQLRSRLTAVHLRLDELTLHSDPAVVIEAEAGLEQVERLSRELDELVAASREDTAGRGAIDARDVVDTLIGDFEPAFRAKGRRLRSETLGRIPMIAGKPGRLREALSVLIDNSLQHGAGTTTVRIANLPAAEMVRLTVADSGPGIPDEIALDVFRRGFSGGSRSGMGLSLSRALIEAEGGRLDLTSRRPAVFAIVLPAQGRRPFDDGHVRRDRVPHR</sequence>
<dbReference type="SUPFAM" id="SSF47384">
    <property type="entry name" value="Homodimeric domain of signal transducing histidine kinase"/>
    <property type="match status" value="1"/>
</dbReference>
<comment type="cofactor">
    <cofactor evidence="2">
        <name>Mn(2+)</name>
        <dbReference type="ChEBI" id="CHEBI:29035"/>
    </cofactor>
</comment>
<dbReference type="SUPFAM" id="SSF55874">
    <property type="entry name" value="ATPase domain of HSP90 chaperone/DNA topoisomerase II/histidine kinase"/>
    <property type="match status" value="1"/>
</dbReference>
<keyword evidence="17" id="KW-0346">Stress response</keyword>
<dbReference type="Gene3D" id="3.30.565.10">
    <property type="entry name" value="Histidine kinase-like ATPase, C-terminal domain"/>
    <property type="match status" value="1"/>
</dbReference>
<comment type="catalytic activity">
    <reaction evidence="1">
        <text>ATP + protein L-histidine = ADP + protein N-phospho-L-histidine.</text>
        <dbReference type="EC" id="2.7.13.3"/>
    </reaction>
</comment>
<evidence type="ECO:0000256" key="5">
    <source>
        <dbReference type="ARBA" id="ARBA00012438"/>
    </source>
</evidence>
<dbReference type="InterPro" id="IPR004358">
    <property type="entry name" value="Sig_transdc_His_kin-like_C"/>
</dbReference>
<keyword evidence="7" id="KW-0808">Transferase</keyword>
<keyword evidence="13" id="KW-0460">Magnesium</keyword>
<dbReference type="PROSITE" id="PS50109">
    <property type="entry name" value="HIS_KIN"/>
    <property type="match status" value="1"/>
</dbReference>
<keyword evidence="9" id="KW-0547">Nucleotide-binding</keyword>
<dbReference type="EC" id="2.7.13.3" evidence="5"/>
<name>A0ABS9IXH7_9ACTN</name>
<comment type="caution">
    <text evidence="24">The sequence shown here is derived from an EMBL/GenBank/DDBJ whole genome shotgun (WGS) entry which is preliminary data.</text>
</comment>
<evidence type="ECO:0000256" key="3">
    <source>
        <dbReference type="ARBA" id="ARBA00001946"/>
    </source>
</evidence>
<feature type="domain" description="HAMP" evidence="23">
    <location>
        <begin position="162"/>
        <end position="214"/>
    </location>
</feature>
<comment type="cofactor">
    <cofactor evidence="3">
        <name>Mg(2+)</name>
        <dbReference type="ChEBI" id="CHEBI:18420"/>
    </cofactor>
</comment>
<evidence type="ECO:0000256" key="7">
    <source>
        <dbReference type="ARBA" id="ARBA00022679"/>
    </source>
</evidence>
<proteinExistence type="predicted"/>
<dbReference type="Pfam" id="PF00672">
    <property type="entry name" value="HAMP"/>
    <property type="match status" value="1"/>
</dbReference>
<keyword evidence="11" id="KW-0378">Hydrolase</keyword>
<evidence type="ECO:0000256" key="10">
    <source>
        <dbReference type="ARBA" id="ARBA00022777"/>
    </source>
</evidence>
<evidence type="ECO:0000256" key="16">
    <source>
        <dbReference type="ARBA" id="ARBA00023012"/>
    </source>
</evidence>
<keyword evidence="6" id="KW-0597">Phosphoprotein</keyword>
<evidence type="ECO:0000256" key="13">
    <source>
        <dbReference type="ARBA" id="ARBA00022842"/>
    </source>
</evidence>
<keyword evidence="15 21" id="KW-1133">Transmembrane helix</keyword>
<keyword evidence="21" id="KW-0472">Membrane</keyword>
<evidence type="ECO:0000256" key="19">
    <source>
        <dbReference type="ARBA" id="ARBA00040454"/>
    </source>
</evidence>
<keyword evidence="8 21" id="KW-0812">Transmembrane</keyword>
<keyword evidence="10 24" id="KW-0418">Kinase</keyword>
<feature type="transmembrane region" description="Helical" evidence="21">
    <location>
        <begin position="136"/>
        <end position="159"/>
    </location>
</feature>
<keyword evidence="25" id="KW-1185">Reference proteome</keyword>
<evidence type="ECO:0000256" key="11">
    <source>
        <dbReference type="ARBA" id="ARBA00022801"/>
    </source>
</evidence>
<keyword evidence="18" id="KW-0464">Manganese</keyword>
<reference evidence="24 25" key="1">
    <citation type="submission" date="2022-01" db="EMBL/GenBank/DDBJ databases">
        <authorList>
            <person name="Huang Y."/>
        </authorList>
    </citation>
    <scope>NUCLEOTIDE SEQUENCE [LARGE SCALE GENOMIC DNA]</scope>
    <source>
        <strain evidence="24 25">HY366</strain>
    </source>
</reference>
<evidence type="ECO:0000256" key="9">
    <source>
        <dbReference type="ARBA" id="ARBA00022741"/>
    </source>
</evidence>
<evidence type="ECO:0000256" key="17">
    <source>
        <dbReference type="ARBA" id="ARBA00023016"/>
    </source>
</evidence>
<dbReference type="InterPro" id="IPR036890">
    <property type="entry name" value="HATPase_C_sf"/>
</dbReference>
<dbReference type="Proteomes" id="UP001200110">
    <property type="component" value="Unassembled WGS sequence"/>
</dbReference>
<keyword evidence="12" id="KW-0067">ATP-binding</keyword>
<evidence type="ECO:0000256" key="18">
    <source>
        <dbReference type="ARBA" id="ARBA00023211"/>
    </source>
</evidence>
<evidence type="ECO:0000313" key="25">
    <source>
        <dbReference type="Proteomes" id="UP001200110"/>
    </source>
</evidence>
<keyword evidence="14" id="KW-0904">Protein phosphatase</keyword>
<dbReference type="PANTHER" id="PTHR44936">
    <property type="entry name" value="SENSOR PROTEIN CREC"/>
    <property type="match status" value="1"/>
</dbReference>
<evidence type="ECO:0000256" key="12">
    <source>
        <dbReference type="ARBA" id="ARBA00022840"/>
    </source>
</evidence>
<evidence type="ECO:0000256" key="8">
    <source>
        <dbReference type="ARBA" id="ARBA00022692"/>
    </source>
</evidence>
<dbReference type="SMART" id="SM00387">
    <property type="entry name" value="HATPase_c"/>
    <property type="match status" value="1"/>
</dbReference>
<gene>
    <name evidence="24" type="ORF">L5G33_17675</name>
</gene>
<dbReference type="PRINTS" id="PR00344">
    <property type="entry name" value="BCTRLSENSOR"/>
</dbReference>
<dbReference type="SMART" id="SM00304">
    <property type="entry name" value="HAMP"/>
    <property type="match status" value="1"/>
</dbReference>